<dbReference type="Pfam" id="PF00436">
    <property type="entry name" value="SSB"/>
    <property type="match status" value="1"/>
</dbReference>
<dbReference type="Proteomes" id="UP001232063">
    <property type="component" value="Unassembled WGS sequence"/>
</dbReference>
<dbReference type="PIRSF" id="PIRSF002070">
    <property type="entry name" value="SSB"/>
    <property type="match status" value="1"/>
</dbReference>
<organism evidence="5 6">
    <name type="scientific">Xanthocytophaga agilis</name>
    <dbReference type="NCBI Taxonomy" id="3048010"/>
    <lineage>
        <taxon>Bacteria</taxon>
        <taxon>Pseudomonadati</taxon>
        <taxon>Bacteroidota</taxon>
        <taxon>Cytophagia</taxon>
        <taxon>Cytophagales</taxon>
        <taxon>Rhodocytophagaceae</taxon>
        <taxon>Xanthocytophaga</taxon>
    </lineage>
</organism>
<dbReference type="PANTHER" id="PTHR10302:SF0">
    <property type="entry name" value="SINGLE-STRANDED DNA-BINDING PROTEIN, MITOCHONDRIAL"/>
    <property type="match status" value="1"/>
</dbReference>
<comment type="function">
    <text evidence="2">Plays an important role in DNA replication, recombination and repair. Binds to ssDNA and to an array of partner proteins to recruit them to their sites of action during DNA metabolism.</text>
</comment>
<dbReference type="GO" id="GO:0006260">
    <property type="term" value="P:DNA replication"/>
    <property type="evidence" value="ECO:0007669"/>
    <property type="project" value="UniProtKB-UniRule"/>
</dbReference>
<sequence>MASYNKITLIGNVGRDPEIRQLSPDRKVVNFSIAVNDAYTDRNGVRHEKTEWFRIEFWNQKADVVEKYVRKGTQIFVEGKLSVRTYQDKDGKDRYSLDVLGTDFTLLGSREGGDQGGSGYSSGGNSSGSGNTYTPQATTKEIDPPLPPAGDGDDDLPF</sequence>
<keyword evidence="6" id="KW-1185">Reference proteome</keyword>
<dbReference type="RefSeq" id="WP_313976714.1">
    <property type="nucleotide sequence ID" value="NZ_JASJOU010000010.1"/>
</dbReference>
<dbReference type="InterPro" id="IPR011344">
    <property type="entry name" value="ssDNA-bd"/>
</dbReference>
<dbReference type="GO" id="GO:0009295">
    <property type="term" value="C:nucleoid"/>
    <property type="evidence" value="ECO:0007669"/>
    <property type="project" value="TreeGrafter"/>
</dbReference>
<evidence type="ECO:0000256" key="1">
    <source>
        <dbReference type="ARBA" id="ARBA00023125"/>
    </source>
</evidence>
<dbReference type="HAMAP" id="MF_00984">
    <property type="entry name" value="SSB"/>
    <property type="match status" value="1"/>
</dbReference>
<name>A0AAE3RAU9_9BACT</name>
<dbReference type="EMBL" id="JASJOU010000010">
    <property type="protein sequence ID" value="MDJ1503977.1"/>
    <property type="molecule type" value="Genomic_DNA"/>
</dbReference>
<dbReference type="CDD" id="cd04496">
    <property type="entry name" value="SSB_OBF"/>
    <property type="match status" value="1"/>
</dbReference>
<keyword evidence="2" id="KW-0233">DNA recombination</keyword>
<dbReference type="SUPFAM" id="SSF50249">
    <property type="entry name" value="Nucleic acid-binding proteins"/>
    <property type="match status" value="1"/>
</dbReference>
<feature type="short sequence motif" description="Important for interaction with partner proteins" evidence="2">
    <location>
        <begin position="153"/>
        <end position="158"/>
    </location>
</feature>
<dbReference type="PANTHER" id="PTHR10302">
    <property type="entry name" value="SINGLE-STRANDED DNA-BINDING PROTEIN"/>
    <property type="match status" value="1"/>
</dbReference>
<feature type="region of interest" description="Disordered" evidence="4">
    <location>
        <begin position="107"/>
        <end position="158"/>
    </location>
</feature>
<reference evidence="5" key="1">
    <citation type="submission" date="2023-05" db="EMBL/GenBank/DDBJ databases">
        <authorList>
            <person name="Zhang X."/>
        </authorList>
    </citation>
    <scope>NUCLEOTIDE SEQUENCE</scope>
    <source>
        <strain evidence="5">BD1B2-1</strain>
    </source>
</reference>
<comment type="caution">
    <text evidence="5">The sequence shown here is derived from an EMBL/GenBank/DDBJ whole genome shotgun (WGS) entry which is preliminary data.</text>
</comment>
<keyword evidence="2" id="KW-0235">DNA replication</keyword>
<keyword evidence="1 2" id="KW-0238">DNA-binding</keyword>
<keyword evidence="2" id="KW-0227">DNA damage</keyword>
<dbReference type="PROSITE" id="PS50935">
    <property type="entry name" value="SSB"/>
    <property type="match status" value="1"/>
</dbReference>
<dbReference type="AlphaFoldDB" id="A0AAE3RAU9"/>
<evidence type="ECO:0000256" key="3">
    <source>
        <dbReference type="PIRNR" id="PIRNR002070"/>
    </source>
</evidence>
<evidence type="ECO:0000256" key="4">
    <source>
        <dbReference type="SAM" id="MobiDB-lite"/>
    </source>
</evidence>
<keyword evidence="2" id="KW-0234">DNA repair</keyword>
<dbReference type="GO" id="GO:0006310">
    <property type="term" value="P:DNA recombination"/>
    <property type="evidence" value="ECO:0007669"/>
    <property type="project" value="UniProtKB-UniRule"/>
</dbReference>
<proteinExistence type="inferred from homology"/>
<dbReference type="NCBIfam" id="TIGR00621">
    <property type="entry name" value="ssb"/>
    <property type="match status" value="1"/>
</dbReference>
<dbReference type="InterPro" id="IPR000424">
    <property type="entry name" value="Primosome_PriB/ssb"/>
</dbReference>
<feature type="compositionally biased region" description="Gly residues" evidence="4">
    <location>
        <begin position="114"/>
        <end position="127"/>
    </location>
</feature>
<dbReference type="GO" id="GO:0006281">
    <property type="term" value="P:DNA repair"/>
    <property type="evidence" value="ECO:0007669"/>
    <property type="project" value="UniProtKB-UniRule"/>
</dbReference>
<accession>A0AAE3RAU9</accession>
<evidence type="ECO:0000256" key="2">
    <source>
        <dbReference type="HAMAP-Rule" id="MF_00984"/>
    </source>
</evidence>
<evidence type="ECO:0000313" key="6">
    <source>
        <dbReference type="Proteomes" id="UP001232063"/>
    </source>
</evidence>
<dbReference type="Gene3D" id="2.40.50.140">
    <property type="entry name" value="Nucleic acid-binding proteins"/>
    <property type="match status" value="1"/>
</dbReference>
<protein>
    <recommendedName>
        <fullName evidence="2 3">Single-stranded DNA-binding protein</fullName>
        <shortName evidence="2">SSB</shortName>
    </recommendedName>
</protein>
<gene>
    <name evidence="5" type="primary">ssb</name>
    <name evidence="5" type="ORF">QNI22_25175</name>
</gene>
<comment type="subunit">
    <text evidence="2">Homotetramer.</text>
</comment>
<evidence type="ECO:0000313" key="5">
    <source>
        <dbReference type="EMBL" id="MDJ1503977.1"/>
    </source>
</evidence>
<dbReference type="GO" id="GO:0003697">
    <property type="term" value="F:single-stranded DNA binding"/>
    <property type="evidence" value="ECO:0007669"/>
    <property type="project" value="UniProtKB-UniRule"/>
</dbReference>
<comment type="caution">
    <text evidence="2">Lacks conserved residue(s) required for the propagation of feature annotation.</text>
</comment>
<dbReference type="InterPro" id="IPR012340">
    <property type="entry name" value="NA-bd_OB-fold"/>
</dbReference>